<organism evidence="1 2">
    <name type="scientific">Engystomops pustulosus</name>
    <name type="common">Tungara frog</name>
    <name type="synonym">Physalaemus pustulosus</name>
    <dbReference type="NCBI Taxonomy" id="76066"/>
    <lineage>
        <taxon>Eukaryota</taxon>
        <taxon>Metazoa</taxon>
        <taxon>Chordata</taxon>
        <taxon>Craniata</taxon>
        <taxon>Vertebrata</taxon>
        <taxon>Euteleostomi</taxon>
        <taxon>Amphibia</taxon>
        <taxon>Batrachia</taxon>
        <taxon>Anura</taxon>
        <taxon>Neobatrachia</taxon>
        <taxon>Hyloidea</taxon>
        <taxon>Leptodactylidae</taxon>
        <taxon>Leiuperinae</taxon>
        <taxon>Engystomops</taxon>
    </lineage>
</organism>
<reference evidence="1" key="1">
    <citation type="thesis" date="2020" institute="ProQuest LLC" country="789 East Eisenhower Parkway, Ann Arbor, MI, USA">
        <title>Comparative Genomics and Chromosome Evolution.</title>
        <authorList>
            <person name="Mudd A.B."/>
        </authorList>
    </citation>
    <scope>NUCLEOTIDE SEQUENCE</scope>
    <source>
        <strain evidence="1">237g6f4</strain>
        <tissue evidence="1">Blood</tissue>
    </source>
</reference>
<dbReference type="InterPro" id="IPR032922">
    <property type="entry name" value="SON"/>
</dbReference>
<evidence type="ECO:0000313" key="1">
    <source>
        <dbReference type="EMBL" id="KAG8538253.1"/>
    </source>
</evidence>
<dbReference type="AlphaFoldDB" id="A0AAV6YWA7"/>
<protein>
    <submittedName>
        <fullName evidence="1">Uncharacterized protein</fullName>
    </submittedName>
</protein>
<dbReference type="EMBL" id="WNYA01022726">
    <property type="protein sequence ID" value="KAG8538249.1"/>
    <property type="molecule type" value="Genomic_DNA"/>
</dbReference>
<dbReference type="GO" id="GO:0051726">
    <property type="term" value="P:regulation of cell cycle"/>
    <property type="evidence" value="ECO:0007669"/>
    <property type="project" value="InterPro"/>
</dbReference>
<name>A0AAV6YWA7_ENGPU</name>
<proteinExistence type="predicted"/>
<dbReference type="EMBL" id="WNYA01022726">
    <property type="protein sequence ID" value="KAG8538253.1"/>
    <property type="molecule type" value="Genomic_DNA"/>
</dbReference>
<dbReference type="EMBL" id="WNYA01022726">
    <property type="protein sequence ID" value="KAG8538252.1"/>
    <property type="molecule type" value="Genomic_DNA"/>
</dbReference>
<comment type="caution">
    <text evidence="1">The sequence shown here is derived from an EMBL/GenBank/DDBJ whole genome shotgun (WGS) entry which is preliminary data.</text>
</comment>
<accession>A0AAV6YWA7</accession>
<evidence type="ECO:0000313" key="2">
    <source>
        <dbReference type="Proteomes" id="UP000824782"/>
    </source>
</evidence>
<dbReference type="PANTHER" id="PTHR46528:SF1">
    <property type="entry name" value="PROTEIN SON"/>
    <property type="match status" value="1"/>
</dbReference>
<dbReference type="EMBL" id="WNYA01022726">
    <property type="protein sequence ID" value="KAG8538250.1"/>
    <property type="molecule type" value="Genomic_DNA"/>
</dbReference>
<gene>
    <name evidence="1" type="ORF">GDO81_023025</name>
</gene>
<dbReference type="PANTHER" id="PTHR46528">
    <property type="entry name" value="PROTEIN SON"/>
    <property type="match status" value="1"/>
</dbReference>
<dbReference type="GO" id="GO:0003723">
    <property type="term" value="F:RNA binding"/>
    <property type="evidence" value="ECO:0007669"/>
    <property type="project" value="InterPro"/>
</dbReference>
<dbReference type="GO" id="GO:0048024">
    <property type="term" value="P:regulation of mRNA splicing, via spliceosome"/>
    <property type="evidence" value="ECO:0007669"/>
    <property type="project" value="TreeGrafter"/>
</dbReference>
<sequence>MNERAVAQTRLTGNPYDLEALFMLNRAQEQIDAWAQSTSIPGQFTGSTGAQVLSAEEISNSGPQAWLKKVYVKQAELVALTMQPLRSRPALASIRLVVRISLPSRHVTRRHQMKQSSFTAFYSFEIFANLPPPLFHFGPVL</sequence>
<dbReference type="EMBL" id="WNYA01022726">
    <property type="protein sequence ID" value="KAG8538251.1"/>
    <property type="molecule type" value="Genomic_DNA"/>
</dbReference>
<keyword evidence="2" id="KW-1185">Reference proteome</keyword>
<dbReference type="Proteomes" id="UP000824782">
    <property type="component" value="Unassembled WGS sequence"/>
</dbReference>